<feature type="domain" description="CBS" evidence="2">
    <location>
        <begin position="8"/>
        <end position="65"/>
    </location>
</feature>
<organism evidence="3">
    <name type="scientific">marine sediment metagenome</name>
    <dbReference type="NCBI Taxonomy" id="412755"/>
    <lineage>
        <taxon>unclassified sequences</taxon>
        <taxon>metagenomes</taxon>
        <taxon>ecological metagenomes</taxon>
    </lineage>
</organism>
<reference evidence="3" key="1">
    <citation type="journal article" date="2014" name="Front. Microbiol.">
        <title>High frequency of phylogenetically diverse reductive dehalogenase-homologous genes in deep subseafloor sedimentary metagenomes.</title>
        <authorList>
            <person name="Kawai M."/>
            <person name="Futagami T."/>
            <person name="Toyoda A."/>
            <person name="Takaki Y."/>
            <person name="Nishi S."/>
            <person name="Hori S."/>
            <person name="Arai W."/>
            <person name="Tsubouchi T."/>
            <person name="Morono Y."/>
            <person name="Uchiyama I."/>
            <person name="Ito T."/>
            <person name="Fujiyama A."/>
            <person name="Inagaki F."/>
            <person name="Takami H."/>
        </authorList>
    </citation>
    <scope>NUCLEOTIDE SEQUENCE</scope>
    <source>
        <strain evidence="3">Expedition CK06-06</strain>
    </source>
</reference>
<accession>X1SPE1</accession>
<evidence type="ECO:0000313" key="3">
    <source>
        <dbReference type="EMBL" id="GAI77225.1"/>
    </source>
</evidence>
<sequence>MLKARDIMRKKVISVKEETPIYEAIALLTEHNIAGMPVVRDDMTLAGILSEKDVLSLFHAHEDEEEKIVDDFMTQPALYFDEDESLLDVCDFLMKNIFRRVPVTSKGKLVGIISIKDFLEYILQPRRKSAGTT</sequence>
<dbReference type="PANTHER" id="PTHR43080">
    <property type="entry name" value="CBS DOMAIN-CONTAINING PROTEIN CBSX3, MITOCHONDRIAL"/>
    <property type="match status" value="1"/>
</dbReference>
<evidence type="ECO:0000256" key="1">
    <source>
        <dbReference type="ARBA" id="ARBA00023122"/>
    </source>
</evidence>
<dbReference type="InterPro" id="IPR051257">
    <property type="entry name" value="Diverse_CBS-Domain"/>
</dbReference>
<dbReference type="PROSITE" id="PS51371">
    <property type="entry name" value="CBS"/>
    <property type="match status" value="2"/>
</dbReference>
<keyword evidence="1" id="KW-0129">CBS domain</keyword>
<name>X1SPE1_9ZZZZ</name>
<dbReference type="AlphaFoldDB" id="X1SPE1"/>
<evidence type="ECO:0000259" key="2">
    <source>
        <dbReference type="PROSITE" id="PS51371"/>
    </source>
</evidence>
<gene>
    <name evidence="3" type="ORF">S12H4_16272</name>
</gene>
<feature type="domain" description="CBS" evidence="2">
    <location>
        <begin position="73"/>
        <end position="129"/>
    </location>
</feature>
<dbReference type="InterPro" id="IPR000644">
    <property type="entry name" value="CBS_dom"/>
</dbReference>
<proteinExistence type="predicted"/>
<dbReference type="InterPro" id="IPR046342">
    <property type="entry name" value="CBS_dom_sf"/>
</dbReference>
<dbReference type="PANTHER" id="PTHR43080:SF2">
    <property type="entry name" value="CBS DOMAIN-CONTAINING PROTEIN"/>
    <property type="match status" value="1"/>
</dbReference>
<dbReference type="SUPFAM" id="SSF54631">
    <property type="entry name" value="CBS-domain pair"/>
    <property type="match status" value="1"/>
</dbReference>
<comment type="caution">
    <text evidence="3">The sequence shown here is derived from an EMBL/GenBank/DDBJ whole genome shotgun (WGS) entry which is preliminary data.</text>
</comment>
<dbReference type="Gene3D" id="3.10.580.10">
    <property type="entry name" value="CBS-domain"/>
    <property type="match status" value="1"/>
</dbReference>
<dbReference type="SMART" id="SM00116">
    <property type="entry name" value="CBS"/>
    <property type="match status" value="2"/>
</dbReference>
<dbReference type="EMBL" id="BARW01007860">
    <property type="protein sequence ID" value="GAI77225.1"/>
    <property type="molecule type" value="Genomic_DNA"/>
</dbReference>
<protein>
    <recommendedName>
        <fullName evidence="2">CBS domain-containing protein</fullName>
    </recommendedName>
</protein>
<dbReference type="Pfam" id="PF00571">
    <property type="entry name" value="CBS"/>
    <property type="match status" value="2"/>
</dbReference>